<keyword evidence="2" id="KW-1185">Reference proteome</keyword>
<dbReference type="Proteomes" id="UP000524492">
    <property type="component" value="Unassembled WGS sequence"/>
</dbReference>
<comment type="caution">
    <text evidence="1">The sequence shown here is derived from an EMBL/GenBank/DDBJ whole genome shotgun (WGS) entry which is preliminary data.</text>
</comment>
<proteinExistence type="predicted"/>
<reference evidence="1 2" key="1">
    <citation type="submission" date="2020-08" db="EMBL/GenBank/DDBJ databases">
        <title>Genomic Encyclopedia of Type Strains, Phase IV (KMG-V): Genome sequencing to study the core and pangenomes of soil and plant-associated prokaryotes.</title>
        <authorList>
            <person name="Whitman W."/>
        </authorList>
    </citation>
    <scope>NUCLEOTIDE SEQUENCE [LARGE SCALE GENOMIC DNA]</scope>
    <source>
        <strain evidence="1 2">SEMIA 4074</strain>
    </source>
</reference>
<protein>
    <submittedName>
        <fullName evidence="1">Uncharacterized protein</fullName>
    </submittedName>
</protein>
<dbReference type="EMBL" id="JACIFV010000005">
    <property type="protein sequence ID" value="MBB4191863.1"/>
    <property type="molecule type" value="Genomic_DNA"/>
</dbReference>
<accession>A0A7W6MGU1</accession>
<dbReference type="AlphaFoldDB" id="A0A7W6MGU1"/>
<gene>
    <name evidence="1" type="ORF">GGD53_002016</name>
</gene>
<sequence length="66" mass="7058">MSVLLLLSLSALRAVIVDPSIDTKSNTWMASMFRRARPGDEAAVMTGADESSRIIRNFATGASFGP</sequence>
<organism evidence="1 2">
    <name type="scientific">Rhizobium aethiopicum</name>
    <dbReference type="NCBI Taxonomy" id="1138170"/>
    <lineage>
        <taxon>Bacteria</taxon>
        <taxon>Pseudomonadati</taxon>
        <taxon>Pseudomonadota</taxon>
        <taxon>Alphaproteobacteria</taxon>
        <taxon>Hyphomicrobiales</taxon>
        <taxon>Rhizobiaceae</taxon>
        <taxon>Rhizobium/Agrobacterium group</taxon>
        <taxon>Rhizobium</taxon>
    </lineage>
</organism>
<dbReference type="RefSeq" id="WP_210303162.1">
    <property type="nucleotide sequence ID" value="NZ_JACIFV010000005.1"/>
</dbReference>
<evidence type="ECO:0000313" key="2">
    <source>
        <dbReference type="Proteomes" id="UP000524492"/>
    </source>
</evidence>
<name>A0A7W6MGU1_9HYPH</name>
<evidence type="ECO:0000313" key="1">
    <source>
        <dbReference type="EMBL" id="MBB4191863.1"/>
    </source>
</evidence>